<feature type="binding site" evidence="13">
    <location>
        <position position="143"/>
    </location>
    <ligand>
        <name>Mg(2+)</name>
        <dbReference type="ChEBI" id="CHEBI:18420"/>
        <label>1</label>
    </ligand>
</feature>
<feature type="binding site" evidence="13">
    <location>
        <position position="71"/>
    </location>
    <ligand>
        <name>Mg(2+)</name>
        <dbReference type="ChEBI" id="CHEBI:18420"/>
        <label>2</label>
    </ligand>
</feature>
<comment type="catalytic activity">
    <reaction evidence="12 13">
        <text>Endonucleolytic cleavage at a junction such as a reciprocal single-stranded crossover between two homologous DNA duplexes (Holliday junction).</text>
        <dbReference type="EC" id="3.1.21.10"/>
    </reaction>
</comment>
<protein>
    <recommendedName>
        <fullName evidence="13 14">Crossover junction endodeoxyribonuclease RuvC</fullName>
        <ecNumber evidence="13 14">3.1.21.10</ecNumber>
    </recommendedName>
    <alternativeName>
        <fullName evidence="13">Holliday junction nuclease RuvC</fullName>
    </alternativeName>
    <alternativeName>
        <fullName evidence="13">Holliday junction resolvase RuvC</fullName>
    </alternativeName>
</protein>
<dbReference type="GO" id="GO:0005737">
    <property type="term" value="C:cytoplasm"/>
    <property type="evidence" value="ECO:0007669"/>
    <property type="project" value="UniProtKB-SubCell"/>
</dbReference>
<keyword evidence="6 13" id="KW-0227">DNA damage</keyword>
<dbReference type="Proteomes" id="UP000294664">
    <property type="component" value="Unassembled WGS sequence"/>
</dbReference>
<evidence type="ECO:0000256" key="14">
    <source>
        <dbReference type="NCBIfam" id="TIGR00228"/>
    </source>
</evidence>
<evidence type="ECO:0000256" key="7">
    <source>
        <dbReference type="ARBA" id="ARBA00022801"/>
    </source>
</evidence>
<dbReference type="Pfam" id="PF02075">
    <property type="entry name" value="RuvC"/>
    <property type="match status" value="1"/>
</dbReference>
<evidence type="ECO:0000256" key="5">
    <source>
        <dbReference type="ARBA" id="ARBA00022759"/>
    </source>
</evidence>
<keyword evidence="11 13" id="KW-0234">DNA repair</keyword>
<dbReference type="RefSeq" id="WP_132030910.1">
    <property type="nucleotide sequence ID" value="NZ_SMAI01000004.1"/>
</dbReference>
<keyword evidence="9 13" id="KW-0238">DNA-binding</keyword>
<sequence>MHTVIRILGLDPGLRRTGWGVIECAGTRLVHVACGTVSPPDDAPMAARLARLHEGLTAVIREFMPDEAAVEETFVNKNPASTLKLGQARGVVLLVPALAGLPVAEYAALLVKKTVVGAGRAEKQQIRAMIGVLLPAAAPQTEDAADALAVAITHAHHRGSAARLKLAL</sequence>
<dbReference type="GO" id="GO:0009432">
    <property type="term" value="P:SOS response"/>
    <property type="evidence" value="ECO:0007669"/>
    <property type="project" value="UniProtKB-ARBA"/>
</dbReference>
<keyword evidence="10 13" id="KW-0233">DNA recombination</keyword>
<dbReference type="GO" id="GO:0008821">
    <property type="term" value="F:crossover junction DNA endonuclease activity"/>
    <property type="evidence" value="ECO:0007669"/>
    <property type="project" value="UniProtKB-UniRule"/>
</dbReference>
<comment type="caution">
    <text evidence="15">The sequence shown here is derived from an EMBL/GenBank/DDBJ whole genome shotgun (WGS) entry which is preliminary data.</text>
</comment>
<accession>A0A4R3M2T7</accession>
<dbReference type="InterPro" id="IPR012337">
    <property type="entry name" value="RNaseH-like_sf"/>
</dbReference>
<keyword evidence="3 13" id="KW-0540">Nuclease</keyword>
<evidence type="ECO:0000256" key="13">
    <source>
        <dbReference type="HAMAP-Rule" id="MF_00034"/>
    </source>
</evidence>
<comment type="subunit">
    <text evidence="13">Homodimer which binds Holliday junction (HJ) DNA. The HJ becomes 2-fold symmetrical on binding to RuvC with unstacked arms; it has a different conformation from HJ DNA in complex with RuvA. In the full resolvosome a probable DNA-RuvA(4)-RuvB(12)-RuvC(2) complex forms which resolves the HJ.</text>
</comment>
<dbReference type="SUPFAM" id="SSF53098">
    <property type="entry name" value="Ribonuclease H-like"/>
    <property type="match status" value="1"/>
</dbReference>
<feature type="active site" evidence="13">
    <location>
        <position position="11"/>
    </location>
</feature>
<comment type="cofactor">
    <cofactor evidence="13">
        <name>Mg(2+)</name>
        <dbReference type="ChEBI" id="CHEBI:18420"/>
    </cofactor>
    <text evidence="13">Binds 2 Mg(2+) ion per subunit.</text>
</comment>
<evidence type="ECO:0000313" key="16">
    <source>
        <dbReference type="Proteomes" id="UP000294664"/>
    </source>
</evidence>
<feature type="active site" evidence="13">
    <location>
        <position position="71"/>
    </location>
</feature>
<dbReference type="PANTHER" id="PTHR30194">
    <property type="entry name" value="CROSSOVER JUNCTION ENDODEOXYRIBONUCLEASE RUVC"/>
    <property type="match status" value="1"/>
</dbReference>
<dbReference type="GO" id="GO:0006310">
    <property type="term" value="P:DNA recombination"/>
    <property type="evidence" value="ECO:0007669"/>
    <property type="project" value="UniProtKB-UniRule"/>
</dbReference>
<dbReference type="PRINTS" id="PR00696">
    <property type="entry name" value="RSOLVASERUVC"/>
</dbReference>
<keyword evidence="4 13" id="KW-0479">Metal-binding</keyword>
<keyword evidence="16" id="KW-1185">Reference proteome</keyword>
<evidence type="ECO:0000256" key="12">
    <source>
        <dbReference type="ARBA" id="ARBA00029354"/>
    </source>
</evidence>
<dbReference type="NCBIfam" id="TIGR00228">
    <property type="entry name" value="ruvC"/>
    <property type="match status" value="1"/>
</dbReference>
<dbReference type="CDD" id="cd16962">
    <property type="entry name" value="RuvC"/>
    <property type="match status" value="1"/>
</dbReference>
<keyword evidence="2 13" id="KW-0963">Cytoplasm</keyword>
<evidence type="ECO:0000256" key="8">
    <source>
        <dbReference type="ARBA" id="ARBA00022842"/>
    </source>
</evidence>
<dbReference type="GO" id="GO:0003677">
    <property type="term" value="F:DNA binding"/>
    <property type="evidence" value="ECO:0007669"/>
    <property type="project" value="UniProtKB-KW"/>
</dbReference>
<dbReference type="OrthoDB" id="9805499at2"/>
<dbReference type="GO" id="GO:0006281">
    <property type="term" value="P:DNA repair"/>
    <property type="evidence" value="ECO:0007669"/>
    <property type="project" value="UniProtKB-UniRule"/>
</dbReference>
<evidence type="ECO:0000256" key="11">
    <source>
        <dbReference type="ARBA" id="ARBA00023204"/>
    </source>
</evidence>
<feature type="active site" evidence="13">
    <location>
        <position position="143"/>
    </location>
</feature>
<dbReference type="FunFam" id="3.30.420.10:FF:000002">
    <property type="entry name" value="Crossover junction endodeoxyribonuclease RuvC"/>
    <property type="match status" value="1"/>
</dbReference>
<evidence type="ECO:0000256" key="9">
    <source>
        <dbReference type="ARBA" id="ARBA00023125"/>
    </source>
</evidence>
<proteinExistence type="inferred from homology"/>
<dbReference type="Gene3D" id="3.30.420.10">
    <property type="entry name" value="Ribonuclease H-like superfamily/Ribonuclease H"/>
    <property type="match status" value="1"/>
</dbReference>
<dbReference type="GO" id="GO:0000287">
    <property type="term" value="F:magnesium ion binding"/>
    <property type="evidence" value="ECO:0007669"/>
    <property type="project" value="UniProtKB-UniRule"/>
</dbReference>
<gene>
    <name evidence="13" type="primary">ruvC</name>
    <name evidence="15" type="ORF">EDC64_104124</name>
</gene>
<dbReference type="AlphaFoldDB" id="A0A4R3M2T7"/>
<evidence type="ECO:0000256" key="2">
    <source>
        <dbReference type="ARBA" id="ARBA00022490"/>
    </source>
</evidence>
<dbReference type="PROSITE" id="PS01321">
    <property type="entry name" value="RUVC"/>
    <property type="match status" value="1"/>
</dbReference>
<keyword evidence="7 13" id="KW-0378">Hydrolase</keyword>
<dbReference type="GO" id="GO:0048476">
    <property type="term" value="C:Holliday junction resolvase complex"/>
    <property type="evidence" value="ECO:0007669"/>
    <property type="project" value="UniProtKB-UniRule"/>
</dbReference>
<dbReference type="InterPro" id="IPR002176">
    <property type="entry name" value="X-over_junc_endoDNase_RuvC"/>
</dbReference>
<dbReference type="EMBL" id="SMAI01000004">
    <property type="protein sequence ID" value="TCT05567.1"/>
    <property type="molecule type" value="Genomic_DNA"/>
</dbReference>
<evidence type="ECO:0000256" key="4">
    <source>
        <dbReference type="ARBA" id="ARBA00022723"/>
    </source>
</evidence>
<evidence type="ECO:0000256" key="3">
    <source>
        <dbReference type="ARBA" id="ARBA00022722"/>
    </source>
</evidence>
<dbReference type="PANTHER" id="PTHR30194:SF3">
    <property type="entry name" value="CROSSOVER JUNCTION ENDODEOXYRIBONUCLEASE RUVC"/>
    <property type="match status" value="1"/>
</dbReference>
<comment type="function">
    <text evidence="13">The RuvA-RuvB-RuvC complex processes Holliday junction (HJ) DNA during genetic recombination and DNA repair. Endonuclease that resolves HJ intermediates. Cleaves cruciform DNA by making single-stranded nicks across the HJ at symmetrical positions within the homologous arms, yielding a 5'-phosphate and a 3'-hydroxyl group; requires a central core of homology in the junction. The consensus cleavage sequence is 5'-(A/T)TT(C/G)-3'. Cleavage occurs on the 3'-side of the TT dinucleotide at the point of strand exchange. HJ branch migration catalyzed by RuvA-RuvB allows RuvC to scan DNA until it finds its consensus sequence, where it cleaves and resolves the cruciform DNA.</text>
</comment>
<name>A0A4R3M2T7_9HYPH</name>
<evidence type="ECO:0000256" key="1">
    <source>
        <dbReference type="ARBA" id="ARBA00009518"/>
    </source>
</evidence>
<feature type="binding site" evidence="13">
    <location>
        <position position="11"/>
    </location>
    <ligand>
        <name>Mg(2+)</name>
        <dbReference type="ChEBI" id="CHEBI:18420"/>
        <label>1</label>
    </ligand>
</feature>
<keyword evidence="5 13" id="KW-0255">Endonuclease</keyword>
<comment type="similarity">
    <text evidence="1 13">Belongs to the RuvC family.</text>
</comment>
<dbReference type="EC" id="3.1.21.10" evidence="13 14"/>
<evidence type="ECO:0000256" key="10">
    <source>
        <dbReference type="ARBA" id="ARBA00023172"/>
    </source>
</evidence>
<dbReference type="HAMAP" id="MF_00034">
    <property type="entry name" value="RuvC"/>
    <property type="match status" value="1"/>
</dbReference>
<organism evidence="15 16">
    <name type="scientific">Aquabacter spiritensis</name>
    <dbReference type="NCBI Taxonomy" id="933073"/>
    <lineage>
        <taxon>Bacteria</taxon>
        <taxon>Pseudomonadati</taxon>
        <taxon>Pseudomonadota</taxon>
        <taxon>Alphaproteobacteria</taxon>
        <taxon>Hyphomicrobiales</taxon>
        <taxon>Xanthobacteraceae</taxon>
        <taxon>Aquabacter</taxon>
    </lineage>
</organism>
<evidence type="ECO:0000256" key="6">
    <source>
        <dbReference type="ARBA" id="ARBA00022763"/>
    </source>
</evidence>
<reference evidence="15 16" key="1">
    <citation type="submission" date="2019-03" db="EMBL/GenBank/DDBJ databases">
        <title>Genomic Encyclopedia of Type Strains, Phase IV (KMG-IV): sequencing the most valuable type-strain genomes for metagenomic binning, comparative biology and taxonomic classification.</title>
        <authorList>
            <person name="Goeker M."/>
        </authorList>
    </citation>
    <scope>NUCLEOTIDE SEQUENCE [LARGE SCALE GENOMIC DNA]</scope>
    <source>
        <strain evidence="15 16">DSM 9035</strain>
    </source>
</reference>
<keyword evidence="8 13" id="KW-0460">Magnesium</keyword>
<comment type="subcellular location">
    <subcellularLocation>
        <location evidence="13">Cytoplasm</location>
    </subcellularLocation>
</comment>
<dbReference type="InterPro" id="IPR020563">
    <property type="entry name" value="X-over_junc_endoDNase_Mg_BS"/>
</dbReference>
<evidence type="ECO:0000313" key="15">
    <source>
        <dbReference type="EMBL" id="TCT05567.1"/>
    </source>
</evidence>
<dbReference type="InterPro" id="IPR036397">
    <property type="entry name" value="RNaseH_sf"/>
</dbReference>